<dbReference type="EMBL" id="CYGV01001244">
    <property type="protein sequence ID" value="CUA71514.1"/>
    <property type="molecule type" value="Genomic_DNA"/>
</dbReference>
<evidence type="ECO:0000256" key="5">
    <source>
        <dbReference type="ARBA" id="ARBA00022729"/>
    </source>
</evidence>
<comment type="subcellular location">
    <subcellularLocation>
        <location evidence="2">Secreted</location>
    </subcellularLocation>
</comment>
<keyword evidence="10" id="KW-1015">Disulfide bond</keyword>
<evidence type="ECO:0000256" key="16">
    <source>
        <dbReference type="SAM" id="SignalP"/>
    </source>
</evidence>
<protein>
    <recommendedName>
        <fullName evidence="15">lytic cellulose monooxygenase (C4-dehydrogenating)</fullName>
        <ecNumber evidence="15">1.14.99.56</ecNumber>
    </recommendedName>
</protein>
<dbReference type="InterPro" id="IPR049892">
    <property type="entry name" value="AA9"/>
</dbReference>
<comment type="catalytic activity">
    <reaction evidence="14">
        <text>[(1-&gt;4)-beta-D-glucosyl]n+m + reduced acceptor + O2 = 4-dehydro-beta-D-glucosyl-[(1-&gt;4)-beta-D-glucosyl]n-1 + [(1-&gt;4)-beta-D-glucosyl]m + acceptor + H2O.</text>
        <dbReference type="EC" id="1.14.99.56"/>
    </reaction>
</comment>
<evidence type="ECO:0000256" key="7">
    <source>
        <dbReference type="ARBA" id="ARBA00023002"/>
    </source>
</evidence>
<evidence type="ECO:0000256" key="13">
    <source>
        <dbReference type="ARBA" id="ARBA00044502"/>
    </source>
</evidence>
<keyword evidence="9" id="KW-0503">Monooxygenase</keyword>
<evidence type="ECO:0000313" key="18">
    <source>
        <dbReference type="EMBL" id="CUA71514.1"/>
    </source>
</evidence>
<feature type="chain" id="PRO_5005502350" description="lytic cellulose monooxygenase (C4-dehydrogenating)" evidence="16">
    <location>
        <begin position="19"/>
        <end position="150"/>
    </location>
</feature>
<dbReference type="PANTHER" id="PTHR33353">
    <property type="entry name" value="PUTATIVE (AFU_ORTHOLOGUE AFUA_1G12560)-RELATED"/>
    <property type="match status" value="1"/>
</dbReference>
<keyword evidence="7" id="KW-0560">Oxidoreductase</keyword>
<evidence type="ECO:0000256" key="15">
    <source>
        <dbReference type="ARBA" id="ARBA00047174"/>
    </source>
</evidence>
<keyword evidence="19" id="KW-1185">Reference proteome</keyword>
<evidence type="ECO:0000256" key="11">
    <source>
        <dbReference type="ARBA" id="ARBA00023277"/>
    </source>
</evidence>
<feature type="signal peptide" evidence="16">
    <location>
        <begin position="1"/>
        <end position="18"/>
    </location>
</feature>
<organism evidence="18 19">
    <name type="scientific">Rhizoctonia solani</name>
    <dbReference type="NCBI Taxonomy" id="456999"/>
    <lineage>
        <taxon>Eukaryota</taxon>
        <taxon>Fungi</taxon>
        <taxon>Dikarya</taxon>
        <taxon>Basidiomycota</taxon>
        <taxon>Agaricomycotina</taxon>
        <taxon>Agaricomycetes</taxon>
        <taxon>Cantharellales</taxon>
        <taxon>Ceratobasidiaceae</taxon>
        <taxon>Rhizoctonia</taxon>
    </lineage>
</organism>
<evidence type="ECO:0000313" key="19">
    <source>
        <dbReference type="Proteomes" id="UP000044841"/>
    </source>
</evidence>
<evidence type="ECO:0000256" key="4">
    <source>
        <dbReference type="ARBA" id="ARBA00022723"/>
    </source>
</evidence>
<dbReference type="GO" id="GO:0030245">
    <property type="term" value="P:cellulose catabolic process"/>
    <property type="evidence" value="ECO:0007669"/>
    <property type="project" value="UniProtKB-KW"/>
</dbReference>
<accession>A0A0K6FZF7</accession>
<keyword evidence="5 16" id="KW-0732">Signal</keyword>
<dbReference type="GO" id="GO:0046872">
    <property type="term" value="F:metal ion binding"/>
    <property type="evidence" value="ECO:0007669"/>
    <property type="project" value="UniProtKB-KW"/>
</dbReference>
<evidence type="ECO:0000256" key="8">
    <source>
        <dbReference type="ARBA" id="ARBA00023008"/>
    </source>
</evidence>
<keyword evidence="4" id="KW-0479">Metal-binding</keyword>
<feature type="domain" description="Auxiliary Activity family 9 catalytic" evidence="17">
    <location>
        <begin position="19"/>
        <end position="145"/>
    </location>
</feature>
<evidence type="ECO:0000256" key="6">
    <source>
        <dbReference type="ARBA" id="ARBA00023001"/>
    </source>
</evidence>
<dbReference type="Pfam" id="PF03443">
    <property type="entry name" value="AA9"/>
    <property type="match status" value="1"/>
</dbReference>
<dbReference type="GO" id="GO:0004497">
    <property type="term" value="F:monooxygenase activity"/>
    <property type="evidence" value="ECO:0007669"/>
    <property type="project" value="UniProtKB-KW"/>
</dbReference>
<reference evidence="18 19" key="1">
    <citation type="submission" date="2015-07" db="EMBL/GenBank/DDBJ databases">
        <authorList>
            <person name="Noorani M."/>
        </authorList>
    </citation>
    <scope>NUCLEOTIDE SEQUENCE [LARGE SCALE GENOMIC DNA]</scope>
    <source>
        <strain evidence="18">BBA 69670</strain>
    </source>
</reference>
<dbReference type="GO" id="GO:0005576">
    <property type="term" value="C:extracellular region"/>
    <property type="evidence" value="ECO:0007669"/>
    <property type="project" value="UniProtKB-SubCell"/>
</dbReference>
<evidence type="ECO:0000256" key="2">
    <source>
        <dbReference type="ARBA" id="ARBA00004613"/>
    </source>
</evidence>
<dbReference type="Gene3D" id="2.70.50.70">
    <property type="match status" value="1"/>
</dbReference>
<proteinExistence type="inferred from homology"/>
<gene>
    <name evidence="18" type="ORF">RSOLAG22IIIB_09647</name>
</gene>
<dbReference type="EC" id="1.14.99.56" evidence="15"/>
<keyword evidence="6" id="KW-0136">Cellulose degradation</keyword>
<keyword evidence="11" id="KW-0119">Carbohydrate metabolism</keyword>
<dbReference type="Proteomes" id="UP000044841">
    <property type="component" value="Unassembled WGS sequence"/>
</dbReference>
<dbReference type="AlphaFoldDB" id="A0A0K6FZF7"/>
<dbReference type="PANTHER" id="PTHR33353:SF10">
    <property type="entry name" value="ENDO-BETA-1,4-GLUCANASE D"/>
    <property type="match status" value="1"/>
</dbReference>
<evidence type="ECO:0000259" key="17">
    <source>
        <dbReference type="Pfam" id="PF03443"/>
    </source>
</evidence>
<keyword evidence="8" id="KW-0186">Copper</keyword>
<keyword evidence="12" id="KW-0624">Polysaccharide degradation</keyword>
<evidence type="ECO:0000256" key="3">
    <source>
        <dbReference type="ARBA" id="ARBA00022525"/>
    </source>
</evidence>
<evidence type="ECO:0000256" key="1">
    <source>
        <dbReference type="ARBA" id="ARBA00001973"/>
    </source>
</evidence>
<dbReference type="InterPro" id="IPR005103">
    <property type="entry name" value="AA9_LPMO"/>
</dbReference>
<evidence type="ECO:0000256" key="12">
    <source>
        <dbReference type="ARBA" id="ARBA00023326"/>
    </source>
</evidence>
<evidence type="ECO:0000256" key="9">
    <source>
        <dbReference type="ARBA" id="ARBA00023033"/>
    </source>
</evidence>
<comment type="similarity">
    <text evidence="13">Belongs to the polysaccharide monooxygenase AA9 family.</text>
</comment>
<evidence type="ECO:0000256" key="10">
    <source>
        <dbReference type="ARBA" id="ARBA00023157"/>
    </source>
</evidence>
<evidence type="ECO:0000256" key="14">
    <source>
        <dbReference type="ARBA" id="ARBA00045077"/>
    </source>
</evidence>
<keyword evidence="3" id="KW-0964">Secreted</keyword>
<comment type="cofactor">
    <cofactor evidence="1">
        <name>Cu(2+)</name>
        <dbReference type="ChEBI" id="CHEBI:29036"/>
    </cofactor>
</comment>
<sequence length="150" mass="15877">MLFRAAIATLAAVAGVSAHGYIDRVTIGGKSYSGSYPFSNNNAPSPIRKTTTTYPVPSANDPNMNCGIGAKEASQVAAANPGDRVTISWKNGPDKNWVHTMGPIMTYLAQVPAGQTADKFNARNAKFFKIAQTGQKAGRGSDWVQLDIST</sequence>
<name>A0A0K6FZF7_9AGAM</name>